<evidence type="ECO:0000256" key="2">
    <source>
        <dbReference type="ARBA" id="ARBA00007617"/>
    </source>
</evidence>
<evidence type="ECO:0000313" key="8">
    <source>
        <dbReference type="EMBL" id="CAI5726687.1"/>
    </source>
</evidence>
<dbReference type="GO" id="GO:0043162">
    <property type="term" value="P:ubiquitin-dependent protein catabolic process via the multivesicular body sorting pathway"/>
    <property type="evidence" value="ECO:0007669"/>
    <property type="project" value="TreeGrafter"/>
</dbReference>
<proteinExistence type="inferred from homology"/>
<sequence length="127" mass="14887">MEIAKTTLGYESEQRELQTVVEAQRKRLRDAQQALAEKQARQQCIVARYRPDALLEQLSVAVKNVRKRDDEVATQFVHGDINVVQFLSTYLPRRNLYQNVPRGRECISTKRRSKRERARTNKLIDTM</sequence>
<comment type="caution">
    <text evidence="8">The sequence shown here is derived from an EMBL/GenBank/DDBJ whole genome shotgun (WGS) entry which is preliminary data.</text>
</comment>
<gene>
    <name evidence="8" type="ORF">PDE001_LOCUS3640</name>
</gene>
<evidence type="ECO:0000313" key="9">
    <source>
        <dbReference type="Proteomes" id="UP001162029"/>
    </source>
</evidence>
<comment type="subcellular location">
    <subcellularLocation>
        <location evidence="1">Endosome</location>
    </subcellularLocation>
</comment>
<evidence type="ECO:0000256" key="6">
    <source>
        <dbReference type="SAM" id="Coils"/>
    </source>
</evidence>
<evidence type="ECO:0000256" key="5">
    <source>
        <dbReference type="ARBA" id="ARBA00022927"/>
    </source>
</evidence>
<evidence type="ECO:0000256" key="1">
    <source>
        <dbReference type="ARBA" id="ARBA00004177"/>
    </source>
</evidence>
<keyword evidence="5" id="KW-0653">Protein transport</keyword>
<dbReference type="InterPro" id="IPR009851">
    <property type="entry name" value="Mod_r"/>
</dbReference>
<organism evidence="8 9">
    <name type="scientific">Peronospora destructor</name>
    <dbReference type="NCBI Taxonomy" id="86335"/>
    <lineage>
        <taxon>Eukaryota</taxon>
        <taxon>Sar</taxon>
        <taxon>Stramenopiles</taxon>
        <taxon>Oomycota</taxon>
        <taxon>Peronosporomycetes</taxon>
        <taxon>Peronosporales</taxon>
        <taxon>Peronosporaceae</taxon>
        <taxon>Peronospora</taxon>
    </lineage>
</organism>
<dbReference type="GO" id="GO:0006623">
    <property type="term" value="P:protein targeting to vacuole"/>
    <property type="evidence" value="ECO:0007669"/>
    <property type="project" value="TreeGrafter"/>
</dbReference>
<keyword evidence="4" id="KW-0967">Endosome</keyword>
<dbReference type="GO" id="GO:0000813">
    <property type="term" value="C:ESCRT I complex"/>
    <property type="evidence" value="ECO:0007669"/>
    <property type="project" value="UniProtKB-ARBA"/>
</dbReference>
<dbReference type="PANTHER" id="PTHR13678">
    <property type="entry name" value="VACUOLAR PROTEIN SORTING-ASSOCIATED PROTEIN 37"/>
    <property type="match status" value="1"/>
</dbReference>
<protein>
    <recommendedName>
        <fullName evidence="7">VPS37 C-terminal domain-containing protein</fullName>
    </recommendedName>
</protein>
<dbReference type="GO" id="GO:0006612">
    <property type="term" value="P:protein targeting to membrane"/>
    <property type="evidence" value="ECO:0007669"/>
    <property type="project" value="TreeGrafter"/>
</dbReference>
<feature type="domain" description="VPS37 C-terminal" evidence="7">
    <location>
        <begin position="2"/>
        <end position="98"/>
    </location>
</feature>
<comment type="similarity">
    <text evidence="2">Belongs to the VPS37 family.</text>
</comment>
<reference evidence="8" key="1">
    <citation type="submission" date="2022-12" db="EMBL/GenBank/DDBJ databases">
        <authorList>
            <person name="Webb A."/>
        </authorList>
    </citation>
    <scope>NUCLEOTIDE SEQUENCE</scope>
    <source>
        <strain evidence="8">Pd1</strain>
    </source>
</reference>
<dbReference type="PANTHER" id="PTHR13678:SF2">
    <property type="entry name" value="VACUOLAR PROTEIN SORTING-ASSOCIATED PROTEIN 37A"/>
    <property type="match status" value="1"/>
</dbReference>
<name>A0AAV0TV03_9STRA</name>
<evidence type="ECO:0000259" key="7">
    <source>
        <dbReference type="Pfam" id="PF07200"/>
    </source>
</evidence>
<evidence type="ECO:0000256" key="4">
    <source>
        <dbReference type="ARBA" id="ARBA00022753"/>
    </source>
</evidence>
<keyword evidence="3" id="KW-0813">Transport</keyword>
<evidence type="ECO:0000256" key="3">
    <source>
        <dbReference type="ARBA" id="ARBA00022448"/>
    </source>
</evidence>
<accession>A0AAV0TV03</accession>
<dbReference type="EMBL" id="CANTFM010000626">
    <property type="protein sequence ID" value="CAI5726687.1"/>
    <property type="molecule type" value="Genomic_DNA"/>
</dbReference>
<dbReference type="AlphaFoldDB" id="A0AAV0TV03"/>
<keyword evidence="9" id="KW-1185">Reference proteome</keyword>
<dbReference type="Proteomes" id="UP001162029">
    <property type="component" value="Unassembled WGS sequence"/>
</dbReference>
<dbReference type="Pfam" id="PF07200">
    <property type="entry name" value="Mod_r"/>
    <property type="match status" value="1"/>
</dbReference>
<feature type="coiled-coil region" evidence="6">
    <location>
        <begin position="14"/>
        <end position="41"/>
    </location>
</feature>
<keyword evidence="6" id="KW-0175">Coiled coil</keyword>